<dbReference type="Pfam" id="PF01381">
    <property type="entry name" value="HTH_3"/>
    <property type="match status" value="1"/>
</dbReference>
<evidence type="ECO:0000313" key="3">
    <source>
        <dbReference type="Proteomes" id="UP000602260"/>
    </source>
</evidence>
<dbReference type="SUPFAM" id="SSF47413">
    <property type="entry name" value="lambda repressor-like DNA-binding domains"/>
    <property type="match status" value="1"/>
</dbReference>
<dbReference type="AlphaFoldDB" id="A0A8J6J684"/>
<dbReference type="Gene3D" id="1.10.260.40">
    <property type="entry name" value="lambda repressor-like DNA-binding domains"/>
    <property type="match status" value="1"/>
</dbReference>
<gene>
    <name evidence="2" type="ORF">H8S55_09880</name>
</gene>
<dbReference type="InterPro" id="IPR001387">
    <property type="entry name" value="Cro/C1-type_HTH"/>
</dbReference>
<protein>
    <submittedName>
        <fullName evidence="2">Helix-turn-helix transcriptional regulator</fullName>
    </submittedName>
</protein>
<reference evidence="2" key="1">
    <citation type="submission" date="2020-08" db="EMBL/GenBank/DDBJ databases">
        <title>Genome public.</title>
        <authorList>
            <person name="Liu C."/>
            <person name="Sun Q."/>
        </authorList>
    </citation>
    <scope>NUCLEOTIDE SEQUENCE</scope>
    <source>
        <strain evidence="2">BX5</strain>
    </source>
</reference>
<feature type="domain" description="HTH cro/C1-type" evidence="1">
    <location>
        <begin position="19"/>
        <end position="73"/>
    </location>
</feature>
<dbReference type="CDD" id="cd00093">
    <property type="entry name" value="HTH_XRE"/>
    <property type="match status" value="1"/>
</dbReference>
<evidence type="ECO:0000259" key="1">
    <source>
        <dbReference type="PROSITE" id="PS50943"/>
    </source>
</evidence>
<proteinExistence type="predicted"/>
<dbReference type="GO" id="GO:0003677">
    <property type="term" value="F:DNA binding"/>
    <property type="evidence" value="ECO:0007669"/>
    <property type="project" value="InterPro"/>
</dbReference>
<comment type="caution">
    <text evidence="2">The sequence shown here is derived from an EMBL/GenBank/DDBJ whole genome shotgun (WGS) entry which is preliminary data.</text>
</comment>
<dbReference type="EMBL" id="JACOPN010000006">
    <property type="protein sequence ID" value="MBC5717627.1"/>
    <property type="molecule type" value="Genomic_DNA"/>
</dbReference>
<evidence type="ECO:0000313" key="2">
    <source>
        <dbReference type="EMBL" id="MBC5717627.1"/>
    </source>
</evidence>
<organism evidence="2 3">
    <name type="scientific">Flintibacter faecis</name>
    <dbReference type="NCBI Taxonomy" id="2763047"/>
    <lineage>
        <taxon>Bacteria</taxon>
        <taxon>Bacillati</taxon>
        <taxon>Bacillota</taxon>
        <taxon>Clostridia</taxon>
        <taxon>Eubacteriales</taxon>
        <taxon>Flintibacter</taxon>
    </lineage>
</organism>
<sequence>MREIEMPPKVDLKQVGLRIAKLRRMRNMSQEKLAEAIGIEATQVSKLKHGYANSKLTTVYALCRVLEVSLGELVGTPEPAEDAALLTARSLLNGFTPGELSVIADLLQTAQRSLTKNV</sequence>
<dbReference type="SMART" id="SM00530">
    <property type="entry name" value="HTH_XRE"/>
    <property type="match status" value="1"/>
</dbReference>
<dbReference type="Proteomes" id="UP000602260">
    <property type="component" value="Unassembled WGS sequence"/>
</dbReference>
<dbReference type="InterPro" id="IPR010982">
    <property type="entry name" value="Lambda_DNA-bd_dom_sf"/>
</dbReference>
<accession>A0A8J6J684</accession>
<dbReference type="RefSeq" id="WP_186878831.1">
    <property type="nucleotide sequence ID" value="NZ_JACOPN010000006.1"/>
</dbReference>
<name>A0A8J6J684_9FIRM</name>
<dbReference type="PROSITE" id="PS50943">
    <property type="entry name" value="HTH_CROC1"/>
    <property type="match status" value="1"/>
</dbReference>
<keyword evidence="3" id="KW-1185">Reference proteome</keyword>